<protein>
    <submittedName>
        <fullName evidence="2">Uncharacterized protein</fullName>
    </submittedName>
</protein>
<feature type="signal peptide" evidence="1">
    <location>
        <begin position="1"/>
        <end position="19"/>
    </location>
</feature>
<dbReference type="EMBL" id="JAJTTA010000002">
    <property type="protein sequence ID" value="MCF0040397.1"/>
    <property type="molecule type" value="Genomic_DNA"/>
</dbReference>
<dbReference type="PROSITE" id="PS51257">
    <property type="entry name" value="PROKAR_LIPOPROTEIN"/>
    <property type="match status" value="1"/>
</dbReference>
<organism evidence="2 3">
    <name type="scientific">Dyadobacter fanqingshengii</name>
    <dbReference type="NCBI Taxonomy" id="2906443"/>
    <lineage>
        <taxon>Bacteria</taxon>
        <taxon>Pseudomonadati</taxon>
        <taxon>Bacteroidota</taxon>
        <taxon>Cytophagia</taxon>
        <taxon>Cytophagales</taxon>
        <taxon>Spirosomataceae</taxon>
        <taxon>Dyadobacter</taxon>
    </lineage>
</organism>
<reference evidence="2" key="1">
    <citation type="submission" date="2021-12" db="EMBL/GenBank/DDBJ databases">
        <title>Novel species in genus Dyadobacter.</title>
        <authorList>
            <person name="Ma C."/>
        </authorList>
    </citation>
    <scope>NUCLEOTIDE SEQUENCE</scope>
    <source>
        <strain evidence="2">CY399</strain>
    </source>
</reference>
<evidence type="ECO:0000313" key="3">
    <source>
        <dbReference type="Proteomes" id="UP001139700"/>
    </source>
</evidence>
<dbReference type="AlphaFoldDB" id="A0A9X1P9B5"/>
<keyword evidence="1" id="KW-0732">Signal</keyword>
<dbReference type="Proteomes" id="UP001139700">
    <property type="component" value="Unassembled WGS sequence"/>
</dbReference>
<evidence type="ECO:0000256" key="1">
    <source>
        <dbReference type="SAM" id="SignalP"/>
    </source>
</evidence>
<sequence length="343" mass="38325">MKSLRSLMAVTAMSLMLFAGCNDVVDHPINPDLAEVVPTSCTIPPLRKWLNDEFLSWSEVPTLIAASPELSMSDLANFHTLYFENSPENQYYGVNGEYTDQINQSFKDVKSFWDIEAENIMTVAAHGSMLQDRNKVVKMYTKIYGYSNEKANKYADSLATLFKIYPQFLKGEHPAFTFNQIAVPDTTFPNIGQIPAKIVIGDGLLQGLDEIGYAKIAPQAILAHEFGHHIQYDLGILKRGVKLTPKTSRRFELMADAYAAYFLAHNKGAAMQLNDLQQVAEVLFNTGDCNFTVDGHHGTPTQRKAATEWGYNLARNADKKDHIISSREFASLFDAGLNDLVKK</sequence>
<name>A0A9X1P9B5_9BACT</name>
<accession>A0A9X1P9B5</accession>
<feature type="chain" id="PRO_5040858541" evidence="1">
    <location>
        <begin position="20"/>
        <end position="343"/>
    </location>
</feature>
<keyword evidence="3" id="KW-1185">Reference proteome</keyword>
<evidence type="ECO:0000313" key="2">
    <source>
        <dbReference type="EMBL" id="MCF0040397.1"/>
    </source>
</evidence>
<comment type="caution">
    <text evidence="2">The sequence shown here is derived from an EMBL/GenBank/DDBJ whole genome shotgun (WGS) entry which is preliminary data.</text>
</comment>
<dbReference type="RefSeq" id="WP_234612856.1">
    <property type="nucleotide sequence ID" value="NZ_CP098806.1"/>
</dbReference>
<proteinExistence type="predicted"/>
<gene>
    <name evidence="2" type="ORF">LXM24_09900</name>
</gene>